<accession>A0ABS7P9J6</accession>
<keyword evidence="2" id="KW-1185">Reference proteome</keyword>
<sequence>MPGVSDAERAALQGALTRGLTLYQYDQAAWHTTDAMLEDVPEDRLRTIGGWIVEPVGGDLRVIYWRQDADAFFPVYSADYSADGVSARTLHPDDAPALGPAQSALVKARQIALPTGVARCSAKPFNSVVMPTGKGDGSVYVYWLTPQETLSAMPLGGHYRYEVRGGEVVDQRAFSKSCIDLPTAQGGADGKTPAAVGIVHILDPVPTEIHVFSVFAGGLPIFVSTIEPKRTWAVEVSGGQPRARLIDPEE</sequence>
<evidence type="ECO:0000313" key="2">
    <source>
        <dbReference type="Proteomes" id="UP000759298"/>
    </source>
</evidence>
<proteinExistence type="predicted"/>
<reference evidence="1 2" key="1">
    <citation type="submission" date="2021-07" db="EMBL/GenBank/DDBJ databases">
        <title>Alteriqipengyuania abyssalis NZ-12B nov, sp.nov isolated from deep sea sponge in pacific ocean.</title>
        <authorList>
            <person name="Tareen S."/>
            <person name="Wink J."/>
        </authorList>
    </citation>
    <scope>NUCLEOTIDE SEQUENCE [LARGE SCALE GENOMIC DNA]</scope>
    <source>
        <strain evidence="1 2">NZ-12B</strain>
    </source>
</reference>
<protein>
    <submittedName>
        <fullName evidence="1">Uncharacterized protein</fullName>
    </submittedName>
</protein>
<gene>
    <name evidence="1" type="ORF">KYN89_01560</name>
</gene>
<comment type="caution">
    <text evidence="1">The sequence shown here is derived from an EMBL/GenBank/DDBJ whole genome shotgun (WGS) entry which is preliminary data.</text>
</comment>
<dbReference type="EMBL" id="JAHWXP010000001">
    <property type="protein sequence ID" value="MBY8335724.1"/>
    <property type="molecule type" value="Genomic_DNA"/>
</dbReference>
<dbReference type="RefSeq" id="WP_222823496.1">
    <property type="nucleotide sequence ID" value="NZ_JAHWXP010000001.1"/>
</dbReference>
<evidence type="ECO:0000313" key="1">
    <source>
        <dbReference type="EMBL" id="MBY8335724.1"/>
    </source>
</evidence>
<organism evidence="1 2">
    <name type="scientific">Alteriqipengyuania abyssalis</name>
    <dbReference type="NCBI Taxonomy" id="2860200"/>
    <lineage>
        <taxon>Bacteria</taxon>
        <taxon>Pseudomonadati</taxon>
        <taxon>Pseudomonadota</taxon>
        <taxon>Alphaproteobacteria</taxon>
        <taxon>Sphingomonadales</taxon>
        <taxon>Erythrobacteraceae</taxon>
        <taxon>Alteriqipengyuania</taxon>
    </lineage>
</organism>
<dbReference type="Proteomes" id="UP000759298">
    <property type="component" value="Unassembled WGS sequence"/>
</dbReference>
<name>A0ABS7P9J6_9SPHN</name>